<dbReference type="SUPFAM" id="SSF53271">
    <property type="entry name" value="PRTase-like"/>
    <property type="match status" value="1"/>
</dbReference>
<evidence type="ECO:0000256" key="1">
    <source>
        <dbReference type="ARBA" id="ARBA00008007"/>
    </source>
</evidence>
<sequence>MGDYQPPLSNYIHSFKHQHQFWLSGDLTYLLAEQISQPAEIITSVPLHWRRQLWRGYNQSDYLAKSLCQHLGVTERFDNQIFRRIKSTRAQQGLDRKARLLNLRNAFTLDSSRVAKHMAIVDDVVTTGSTIRQLCQLLLDVGVERVDIYCVCRTPDPT</sequence>
<dbReference type="AlphaFoldDB" id="A0AAV5NSD2"/>
<keyword evidence="4" id="KW-1185">Reference proteome</keyword>
<evidence type="ECO:0000313" key="4">
    <source>
        <dbReference type="Proteomes" id="UP001156690"/>
    </source>
</evidence>
<feature type="domain" description="Phosphoribosyltransferase" evidence="2">
    <location>
        <begin position="64"/>
        <end position="156"/>
    </location>
</feature>
<dbReference type="InterPro" id="IPR000836">
    <property type="entry name" value="PRTase_dom"/>
</dbReference>
<name>A0AAV5NSD2_9VIBR</name>
<protein>
    <recommendedName>
        <fullName evidence="2">Phosphoribosyltransferase domain-containing protein</fullName>
    </recommendedName>
</protein>
<accession>A0AAV5NSD2</accession>
<dbReference type="Pfam" id="PF00156">
    <property type="entry name" value="Pribosyltran"/>
    <property type="match status" value="1"/>
</dbReference>
<evidence type="ECO:0000313" key="3">
    <source>
        <dbReference type="EMBL" id="GLQ73152.1"/>
    </source>
</evidence>
<comment type="similarity">
    <text evidence="1">Belongs to the ComF/GntX family.</text>
</comment>
<gene>
    <name evidence="3" type="ORF">GCM10007932_25120</name>
</gene>
<dbReference type="Proteomes" id="UP001156690">
    <property type="component" value="Unassembled WGS sequence"/>
</dbReference>
<dbReference type="Gene3D" id="3.40.50.2020">
    <property type="match status" value="1"/>
</dbReference>
<dbReference type="PANTHER" id="PTHR47505">
    <property type="entry name" value="DNA UTILIZATION PROTEIN YHGH"/>
    <property type="match status" value="1"/>
</dbReference>
<dbReference type="InterPro" id="IPR029057">
    <property type="entry name" value="PRTase-like"/>
</dbReference>
<proteinExistence type="inferred from homology"/>
<evidence type="ECO:0000259" key="2">
    <source>
        <dbReference type="Pfam" id="PF00156"/>
    </source>
</evidence>
<dbReference type="EMBL" id="BSNX01000028">
    <property type="protein sequence ID" value="GLQ73152.1"/>
    <property type="molecule type" value="Genomic_DNA"/>
</dbReference>
<comment type="caution">
    <text evidence="3">The sequence shown here is derived from an EMBL/GenBank/DDBJ whole genome shotgun (WGS) entry which is preliminary data.</text>
</comment>
<dbReference type="PANTHER" id="PTHR47505:SF1">
    <property type="entry name" value="DNA UTILIZATION PROTEIN YHGH"/>
    <property type="match status" value="1"/>
</dbReference>
<dbReference type="InterPro" id="IPR051910">
    <property type="entry name" value="ComF/GntX_DNA_util-trans"/>
</dbReference>
<organism evidence="3 4">
    <name type="scientific">Vibrio penaeicida</name>
    <dbReference type="NCBI Taxonomy" id="104609"/>
    <lineage>
        <taxon>Bacteria</taxon>
        <taxon>Pseudomonadati</taxon>
        <taxon>Pseudomonadota</taxon>
        <taxon>Gammaproteobacteria</taxon>
        <taxon>Vibrionales</taxon>
        <taxon>Vibrionaceae</taxon>
        <taxon>Vibrio</taxon>
    </lineage>
</organism>
<reference evidence="4" key="1">
    <citation type="journal article" date="2019" name="Int. J. Syst. Evol. Microbiol.">
        <title>The Global Catalogue of Microorganisms (GCM) 10K type strain sequencing project: providing services to taxonomists for standard genome sequencing and annotation.</title>
        <authorList>
            <consortium name="The Broad Institute Genomics Platform"/>
            <consortium name="The Broad Institute Genome Sequencing Center for Infectious Disease"/>
            <person name="Wu L."/>
            <person name="Ma J."/>
        </authorList>
    </citation>
    <scope>NUCLEOTIDE SEQUENCE [LARGE SCALE GENOMIC DNA]</scope>
    <source>
        <strain evidence="4">NBRC 15640</strain>
    </source>
</reference>
<dbReference type="CDD" id="cd06223">
    <property type="entry name" value="PRTases_typeI"/>
    <property type="match status" value="1"/>
</dbReference>